<evidence type="ECO:0000256" key="2">
    <source>
        <dbReference type="RuleBase" id="RU362097"/>
    </source>
</evidence>
<reference evidence="3 4" key="1">
    <citation type="submission" date="2020-08" db="EMBL/GenBank/DDBJ databases">
        <title>Genomic Encyclopedia of Type Strains, Phase IV (KMG-IV): sequencing the most valuable type-strain genomes for metagenomic binning, comparative biology and taxonomic classification.</title>
        <authorList>
            <person name="Goeker M."/>
        </authorList>
    </citation>
    <scope>NUCLEOTIDE SEQUENCE [LARGE SCALE GENOMIC DNA]</scope>
    <source>
        <strain evidence="3 4">DSM 102850</strain>
    </source>
</reference>
<dbReference type="PANTHER" id="PTHR30203:SF32">
    <property type="entry name" value="CATION EFFLUX SYSTEM PROTEIN CUSC"/>
    <property type="match status" value="1"/>
</dbReference>
<dbReference type="RefSeq" id="WP_183818190.1">
    <property type="nucleotide sequence ID" value="NZ_JACHOB010000004.1"/>
</dbReference>
<comment type="subcellular location">
    <subcellularLocation>
        <location evidence="2">Cell membrane</location>
        <topology evidence="2">Lipid-anchor</topology>
    </subcellularLocation>
</comment>
<comment type="similarity">
    <text evidence="1 2">Belongs to the outer membrane factor (OMF) (TC 1.B.17) family.</text>
</comment>
<evidence type="ECO:0000313" key="3">
    <source>
        <dbReference type="EMBL" id="MBB4659512.1"/>
    </source>
</evidence>
<keyword evidence="2" id="KW-0449">Lipoprotein</keyword>
<keyword evidence="2" id="KW-0812">Transmembrane</keyword>
<keyword evidence="2" id="KW-0564">Palmitate</keyword>
<keyword evidence="2" id="KW-1134">Transmembrane beta strand</keyword>
<dbReference type="Gene3D" id="1.20.1600.10">
    <property type="entry name" value="Outer membrane efflux proteins (OEP)"/>
    <property type="match status" value="1"/>
</dbReference>
<dbReference type="PANTHER" id="PTHR30203">
    <property type="entry name" value="OUTER MEMBRANE CATION EFFLUX PROTEIN"/>
    <property type="match status" value="1"/>
</dbReference>
<dbReference type="GO" id="GO:0005886">
    <property type="term" value="C:plasma membrane"/>
    <property type="evidence" value="ECO:0007669"/>
    <property type="project" value="UniProtKB-SubCell"/>
</dbReference>
<name>A0A840I558_9PROT</name>
<protein>
    <submittedName>
        <fullName evidence="3">Multidrug efflux system outer membrane protein</fullName>
    </submittedName>
</protein>
<comment type="caution">
    <text evidence="3">The sequence shown here is derived from an EMBL/GenBank/DDBJ whole genome shotgun (WGS) entry which is preliminary data.</text>
</comment>
<dbReference type="SUPFAM" id="SSF56954">
    <property type="entry name" value="Outer membrane efflux proteins (OEP)"/>
    <property type="match status" value="1"/>
</dbReference>
<sequence>MRKTILLLAATALAGCVSLDPSYDRPDAPVPEAASYGLEGPTVTDAGLGWREVFQEPELAALIEAALENNRTLRQAALDVERARALYRIQRADSLPNIAASGAYSRDHYGSNASAGAFGTPVVTGDGETDGGGEATGGQSFTIERYSATAGISAFELDLFGRLRSLNRQALEAYFATDAARRSTEVALVSAVAESYLQLAADRELLAIARSTVDNQAEALDLTTRRFEGGVGTEVDRQRVLLSIERARIDAAALAAQVRIDENALRLLVGLPQLPTVDDSATIGDVALRRELPAAVPSSVLLGRPDVLAAEHRLLASNADIGAARASFFPRLSLTATGGTSSTELDALFGSGTGFWSFSPQVTLPIFAGGGLRGNLGRAKAERAQAQAAYEYAIQTAFREVADALATRATIADRIEATDRLADAAALTLNLAERRYEAGVEDYLSVLDAQREDYTARRERVAARLIEAGNVVALYRALGGLAPEEEMRLAER</sequence>
<gene>
    <name evidence="3" type="ORF">GGQ59_002049</name>
</gene>
<dbReference type="Gene3D" id="2.20.200.10">
    <property type="entry name" value="Outer membrane efflux proteins (OEP)"/>
    <property type="match status" value="1"/>
</dbReference>
<dbReference type="Pfam" id="PF02321">
    <property type="entry name" value="OEP"/>
    <property type="match status" value="2"/>
</dbReference>
<dbReference type="GO" id="GO:0015562">
    <property type="term" value="F:efflux transmembrane transporter activity"/>
    <property type="evidence" value="ECO:0007669"/>
    <property type="project" value="InterPro"/>
</dbReference>
<dbReference type="PROSITE" id="PS51257">
    <property type="entry name" value="PROKAR_LIPOPROTEIN"/>
    <property type="match status" value="1"/>
</dbReference>
<accession>A0A840I558</accession>
<evidence type="ECO:0000256" key="1">
    <source>
        <dbReference type="ARBA" id="ARBA00007613"/>
    </source>
</evidence>
<dbReference type="NCBIfam" id="TIGR01845">
    <property type="entry name" value="outer_NodT"/>
    <property type="match status" value="1"/>
</dbReference>
<dbReference type="Proteomes" id="UP000563524">
    <property type="component" value="Unassembled WGS sequence"/>
</dbReference>
<dbReference type="InterPro" id="IPR010131">
    <property type="entry name" value="MdtP/NodT-like"/>
</dbReference>
<proteinExistence type="inferred from homology"/>
<keyword evidence="2" id="KW-0472">Membrane</keyword>
<dbReference type="EMBL" id="JACHOB010000004">
    <property type="protein sequence ID" value="MBB4659512.1"/>
    <property type="molecule type" value="Genomic_DNA"/>
</dbReference>
<evidence type="ECO:0000313" key="4">
    <source>
        <dbReference type="Proteomes" id="UP000563524"/>
    </source>
</evidence>
<dbReference type="InterPro" id="IPR003423">
    <property type="entry name" value="OMP_efflux"/>
</dbReference>
<dbReference type="AlphaFoldDB" id="A0A840I558"/>
<organism evidence="3 4">
    <name type="scientific">Parvularcula dongshanensis</name>
    <dbReference type="NCBI Taxonomy" id="1173995"/>
    <lineage>
        <taxon>Bacteria</taxon>
        <taxon>Pseudomonadati</taxon>
        <taxon>Pseudomonadota</taxon>
        <taxon>Alphaproteobacteria</taxon>
        <taxon>Parvularculales</taxon>
        <taxon>Parvularculaceae</taxon>
        <taxon>Parvularcula</taxon>
    </lineage>
</organism>
<keyword evidence="4" id="KW-1185">Reference proteome</keyword>